<name>A0A1E3NDU7_9ASCO</name>
<evidence type="ECO:0000256" key="8">
    <source>
        <dbReference type="RuleBase" id="RU004398"/>
    </source>
</evidence>
<comment type="subcellular location">
    <subcellularLocation>
        <location evidence="1">Nucleus</location>
    </subcellularLocation>
</comment>
<dbReference type="EMBL" id="KV454007">
    <property type="protein sequence ID" value="ODQ44299.1"/>
    <property type="molecule type" value="Genomic_DNA"/>
</dbReference>
<dbReference type="Pfam" id="PF08617">
    <property type="entry name" value="CGI-121"/>
    <property type="match status" value="1"/>
</dbReference>
<evidence type="ECO:0000256" key="3">
    <source>
        <dbReference type="ARBA" id="ARBA00015316"/>
    </source>
</evidence>
<organism evidence="9 10">
    <name type="scientific">Pichia membranifaciens NRRL Y-2026</name>
    <dbReference type="NCBI Taxonomy" id="763406"/>
    <lineage>
        <taxon>Eukaryota</taxon>
        <taxon>Fungi</taxon>
        <taxon>Dikarya</taxon>
        <taxon>Ascomycota</taxon>
        <taxon>Saccharomycotina</taxon>
        <taxon>Pichiomycetes</taxon>
        <taxon>Pichiales</taxon>
        <taxon>Pichiaceae</taxon>
        <taxon>Pichia</taxon>
    </lineage>
</organism>
<keyword evidence="5" id="KW-0819">tRNA processing</keyword>
<dbReference type="GO" id="GO:0000408">
    <property type="term" value="C:EKC/KEOPS complex"/>
    <property type="evidence" value="ECO:0007669"/>
    <property type="project" value="TreeGrafter"/>
</dbReference>
<dbReference type="GO" id="GO:0005634">
    <property type="term" value="C:nucleus"/>
    <property type="evidence" value="ECO:0007669"/>
    <property type="project" value="UniProtKB-SubCell"/>
</dbReference>
<dbReference type="OrthoDB" id="329139at2759"/>
<dbReference type="InterPro" id="IPR036504">
    <property type="entry name" value="CGI121/TPRKB_sf"/>
</dbReference>
<accession>A0A1E3NDU7</accession>
<evidence type="ECO:0000256" key="4">
    <source>
        <dbReference type="ARBA" id="ARBA00016009"/>
    </source>
</evidence>
<reference evidence="9 10" key="1">
    <citation type="journal article" date="2016" name="Proc. Natl. Acad. Sci. U.S.A.">
        <title>Comparative genomics of biotechnologically important yeasts.</title>
        <authorList>
            <person name="Riley R."/>
            <person name="Haridas S."/>
            <person name="Wolfe K.H."/>
            <person name="Lopes M.R."/>
            <person name="Hittinger C.T."/>
            <person name="Goeker M."/>
            <person name="Salamov A.A."/>
            <person name="Wisecaver J.H."/>
            <person name="Long T.M."/>
            <person name="Calvey C.H."/>
            <person name="Aerts A.L."/>
            <person name="Barry K.W."/>
            <person name="Choi C."/>
            <person name="Clum A."/>
            <person name="Coughlan A.Y."/>
            <person name="Deshpande S."/>
            <person name="Douglass A.P."/>
            <person name="Hanson S.J."/>
            <person name="Klenk H.-P."/>
            <person name="LaButti K.M."/>
            <person name="Lapidus A."/>
            <person name="Lindquist E.A."/>
            <person name="Lipzen A.M."/>
            <person name="Meier-Kolthoff J.P."/>
            <person name="Ohm R.A."/>
            <person name="Otillar R.P."/>
            <person name="Pangilinan J.L."/>
            <person name="Peng Y."/>
            <person name="Rokas A."/>
            <person name="Rosa C.A."/>
            <person name="Scheuner C."/>
            <person name="Sibirny A.A."/>
            <person name="Slot J.C."/>
            <person name="Stielow J.B."/>
            <person name="Sun H."/>
            <person name="Kurtzman C.P."/>
            <person name="Blackwell M."/>
            <person name="Grigoriev I.V."/>
            <person name="Jeffries T.W."/>
        </authorList>
    </citation>
    <scope>NUCLEOTIDE SEQUENCE [LARGE SCALE GENOMIC DNA]</scope>
    <source>
        <strain evidence="9 10">NRRL Y-2026</strain>
    </source>
</reference>
<dbReference type="PANTHER" id="PTHR15840">
    <property type="entry name" value="CGI-121 FAMILY MEMBER"/>
    <property type="match status" value="1"/>
</dbReference>
<evidence type="ECO:0000256" key="5">
    <source>
        <dbReference type="ARBA" id="ARBA00022694"/>
    </source>
</evidence>
<evidence type="ECO:0000256" key="2">
    <source>
        <dbReference type="ARBA" id="ARBA00005546"/>
    </source>
</evidence>
<evidence type="ECO:0000256" key="7">
    <source>
        <dbReference type="ARBA" id="ARBA00025043"/>
    </source>
</evidence>
<comment type="function">
    <text evidence="7">Component of the EKC/KEOPS complex that is required for the formation of a threonylcarbamoyl group on adenosine at position 37 (t(6)A37) in tRNAs that read codons beginning with adenine. The complex is probably involved in the transfer of the threonylcarbamoyl moiety of threonylcarbamoyl-AMP (TC-AMP) to the N6 group of A37. CGI121 acts as an allosteric effector that regulates the t(6)A activity of the complex. The EKC/KEOPS complex also promotes both telomere uncapping and telomere elongation. The complex is required for efficient recruitment of transcriptional coactivators. CGI121 is not required for tRNA modification.</text>
</comment>
<gene>
    <name evidence="9" type="ORF">PICMEDRAFT_74551</name>
</gene>
<protein>
    <recommendedName>
        <fullName evidence="4">EKC/KEOPS complex subunit CGI121</fullName>
    </recommendedName>
    <alternativeName>
        <fullName evidence="3">EKC/KEOPS complex subunit cgi121</fullName>
    </alternativeName>
</protein>
<dbReference type="GO" id="GO:0005829">
    <property type="term" value="C:cytosol"/>
    <property type="evidence" value="ECO:0007669"/>
    <property type="project" value="TreeGrafter"/>
</dbReference>
<dbReference type="STRING" id="763406.A0A1E3NDU7"/>
<sequence>MSDNSAYLVLEVPIFTSHKAVAVLVKNVQNLETIKKNLIQGNREYDYAFINAKNIVCMEQLYSAYYKVMQSFHYETMKSKSLHTEIIYALSPFKNIMDCLNKFGISKQSDALVVLKIMKTEEANIEYFESELANIKTVVNGDFVELNDVNLQTTADIKSIVKNYKCKVDQTQPESDWGTITRNLVSIIQLKGL</sequence>
<dbReference type="Proteomes" id="UP000094455">
    <property type="component" value="Unassembled WGS sequence"/>
</dbReference>
<dbReference type="AlphaFoldDB" id="A0A1E3NDU7"/>
<comment type="similarity">
    <text evidence="2 8">Belongs to the CGI121/TPRKB family.</text>
</comment>
<dbReference type="GeneID" id="30181486"/>
<proteinExistence type="inferred from homology"/>
<dbReference type="GO" id="GO:0002949">
    <property type="term" value="P:tRNA threonylcarbamoyladenosine modification"/>
    <property type="evidence" value="ECO:0007669"/>
    <property type="project" value="TreeGrafter"/>
</dbReference>
<dbReference type="RefSeq" id="XP_019015412.1">
    <property type="nucleotide sequence ID" value="XM_019164799.1"/>
</dbReference>
<evidence type="ECO:0000313" key="9">
    <source>
        <dbReference type="EMBL" id="ODQ44299.1"/>
    </source>
</evidence>
<dbReference type="SUPFAM" id="SSF143870">
    <property type="entry name" value="PF0523-like"/>
    <property type="match status" value="1"/>
</dbReference>
<keyword evidence="6 8" id="KW-0539">Nucleus</keyword>
<dbReference type="Gene3D" id="3.30.2380.10">
    <property type="entry name" value="CGI121/TPRKB"/>
    <property type="match status" value="1"/>
</dbReference>
<dbReference type="PANTHER" id="PTHR15840:SF10">
    <property type="entry name" value="EKC_KEOPS COMPLEX SUBUNIT TPRKB"/>
    <property type="match status" value="1"/>
</dbReference>
<evidence type="ECO:0000313" key="10">
    <source>
        <dbReference type="Proteomes" id="UP000094455"/>
    </source>
</evidence>
<evidence type="ECO:0000256" key="6">
    <source>
        <dbReference type="ARBA" id="ARBA00023242"/>
    </source>
</evidence>
<evidence type="ECO:0000256" key="1">
    <source>
        <dbReference type="ARBA" id="ARBA00004123"/>
    </source>
</evidence>
<keyword evidence="10" id="KW-1185">Reference proteome</keyword>
<dbReference type="InterPro" id="IPR013926">
    <property type="entry name" value="CGI121/TPRKB"/>
</dbReference>